<dbReference type="Proteomes" id="UP000251692">
    <property type="component" value="Unassembled WGS sequence"/>
</dbReference>
<gene>
    <name evidence="3" type="ORF">DP923_02810</name>
</gene>
<dbReference type="AlphaFoldDB" id="A0A364RIF8"/>
<evidence type="ECO:0000256" key="1">
    <source>
        <dbReference type="ARBA" id="ARBA00008645"/>
    </source>
</evidence>
<evidence type="ECO:0000259" key="2">
    <source>
        <dbReference type="Pfam" id="PF00561"/>
    </source>
</evidence>
<evidence type="ECO:0000313" key="3">
    <source>
        <dbReference type="EMBL" id="RAU84006.1"/>
    </source>
</evidence>
<dbReference type="GO" id="GO:0016787">
    <property type="term" value="F:hydrolase activity"/>
    <property type="evidence" value="ECO:0007669"/>
    <property type="project" value="UniProtKB-KW"/>
</dbReference>
<organism evidence="3 4">
    <name type="scientific">Pontibacter arcticus</name>
    <dbReference type="NCBI Taxonomy" id="2080288"/>
    <lineage>
        <taxon>Bacteria</taxon>
        <taxon>Pseudomonadati</taxon>
        <taxon>Bacteroidota</taxon>
        <taxon>Cytophagia</taxon>
        <taxon>Cytophagales</taxon>
        <taxon>Hymenobacteraceae</taxon>
        <taxon>Pontibacter</taxon>
    </lineage>
</organism>
<sequence>MDVIKRNNVKLFGRGEQTIMFGHGFGCDQNMWRFVTPAFQQQYKILLFDHVGSGDSDTAAYDKNKYNSLRGYAADVVEICAALDLEEVIFVGHSVGSMIGVLGALQEPELFKKLILIGPSPCYINDADYFGGFERADVLSMLDYMENDYFSWASSFAPLIMGNPDNPSLGEELIQSFCNTDTEITKHFAKVAFLSDNRPDLLKLETESLIMQCSKDIIAPTEVGNYMHKAIKKSTFVELKATGHCPNLSSPLEIIEVMENYLHA</sequence>
<dbReference type="SUPFAM" id="SSF53474">
    <property type="entry name" value="alpha/beta-Hydrolases"/>
    <property type="match status" value="1"/>
</dbReference>
<feature type="domain" description="AB hydrolase-1" evidence="2">
    <location>
        <begin position="18"/>
        <end position="249"/>
    </location>
</feature>
<accession>A0A364RIF8</accession>
<dbReference type="PANTHER" id="PTHR43039">
    <property type="entry name" value="ESTERASE-RELATED"/>
    <property type="match status" value="1"/>
</dbReference>
<name>A0A364RIF8_9BACT</name>
<comment type="caution">
    <text evidence="3">The sequence shown here is derived from an EMBL/GenBank/DDBJ whole genome shotgun (WGS) entry which is preliminary data.</text>
</comment>
<dbReference type="OrthoDB" id="9780932at2"/>
<dbReference type="RefSeq" id="WP_112304139.1">
    <property type="nucleotide sequence ID" value="NZ_QMDV01000001.1"/>
</dbReference>
<dbReference type="InterPro" id="IPR000073">
    <property type="entry name" value="AB_hydrolase_1"/>
</dbReference>
<dbReference type="Pfam" id="PF00561">
    <property type="entry name" value="Abhydrolase_1"/>
    <property type="match status" value="1"/>
</dbReference>
<keyword evidence="3" id="KW-0378">Hydrolase</keyword>
<dbReference type="EMBL" id="QMDV01000001">
    <property type="protein sequence ID" value="RAU84006.1"/>
    <property type="molecule type" value="Genomic_DNA"/>
</dbReference>
<dbReference type="Gene3D" id="3.40.50.1820">
    <property type="entry name" value="alpha/beta hydrolase"/>
    <property type="match status" value="1"/>
</dbReference>
<evidence type="ECO:0000313" key="4">
    <source>
        <dbReference type="Proteomes" id="UP000251692"/>
    </source>
</evidence>
<reference evidence="3 4" key="2">
    <citation type="submission" date="2018-07" db="EMBL/GenBank/DDBJ databases">
        <title>Pontibacter sp. 2b14 genomic sequence and assembly.</title>
        <authorList>
            <person name="Du Z.-J."/>
        </authorList>
    </citation>
    <scope>NUCLEOTIDE SEQUENCE [LARGE SCALE GENOMIC DNA]</scope>
    <source>
        <strain evidence="3 4">2b14</strain>
    </source>
</reference>
<reference evidence="3 4" key="1">
    <citation type="submission" date="2018-06" db="EMBL/GenBank/DDBJ databases">
        <authorList>
            <person name="Liu Z.-W."/>
        </authorList>
    </citation>
    <scope>NUCLEOTIDE SEQUENCE [LARGE SCALE GENOMIC DNA]</scope>
    <source>
        <strain evidence="3 4">2b14</strain>
    </source>
</reference>
<dbReference type="InterPro" id="IPR029058">
    <property type="entry name" value="AB_hydrolase_fold"/>
</dbReference>
<keyword evidence="4" id="KW-1185">Reference proteome</keyword>
<protein>
    <submittedName>
        <fullName evidence="3">Alpha/beta hydrolase</fullName>
    </submittedName>
</protein>
<proteinExistence type="inferred from homology"/>
<comment type="similarity">
    <text evidence="1">Belongs to the AB hydrolase superfamily.</text>
</comment>
<dbReference type="PRINTS" id="PR00111">
    <property type="entry name" value="ABHYDROLASE"/>
</dbReference>